<proteinExistence type="predicted"/>
<accession>M1WDD8</accession>
<dbReference type="PANTHER" id="PTHR31639">
    <property type="entry name" value="F-BOX PROTEIN-LIKE"/>
    <property type="match status" value="1"/>
</dbReference>
<reference evidence="3 4" key="1">
    <citation type="journal article" date="2013" name="PLoS Genet.">
        <title>Plant-symbiotic fungi as chemical engineers: Multi-genome analysis of the Clavicipitaceae reveals dynamics of alkaloid loci.</title>
        <authorList>
            <person name="Schardl C.L."/>
            <person name="Young C.A."/>
            <person name="Hesse U."/>
            <person name="Amyotte S.G."/>
            <person name="Andreeva K."/>
            <person name="Calie P.J."/>
            <person name="Fleetwood D.J."/>
            <person name="Haws D.C."/>
            <person name="Moore N."/>
            <person name="Oeser B."/>
            <person name="Panaccione D.G."/>
            <person name="Schweri K.K."/>
            <person name="Voisey C.R."/>
            <person name="Farman M.L."/>
            <person name="Jaromczyk J.W."/>
            <person name="Roe B.A."/>
            <person name="O'Sullivan D.M."/>
            <person name="Scott B."/>
            <person name="Tudzynski P."/>
            <person name="An Z."/>
            <person name="Arnaoudova E.G."/>
            <person name="Bullock C.T."/>
            <person name="Charlton N.D."/>
            <person name="Chen L."/>
            <person name="Cox M."/>
            <person name="Dinkins R.D."/>
            <person name="Florea S."/>
            <person name="Glenn A.E."/>
            <person name="Gordon A."/>
            <person name="Gueldener U."/>
            <person name="Harris D.R."/>
            <person name="Hollin W."/>
            <person name="Jaromczyk J."/>
            <person name="Johnson R.D."/>
            <person name="Khan A.K."/>
            <person name="Leistner E."/>
            <person name="Leuchtmann A."/>
            <person name="Li C."/>
            <person name="Liu J."/>
            <person name="Liu J."/>
            <person name="Liu M."/>
            <person name="Mace W."/>
            <person name="Machado C."/>
            <person name="Nagabhyru P."/>
            <person name="Pan J."/>
            <person name="Schmid J."/>
            <person name="Sugawara K."/>
            <person name="Steiner U."/>
            <person name="Takach J.E."/>
            <person name="Tanaka E."/>
            <person name="Webb J.S."/>
            <person name="Wilson E.V."/>
            <person name="Wiseman J.L."/>
            <person name="Yoshida R."/>
            <person name="Zeng Z."/>
        </authorList>
    </citation>
    <scope>NUCLEOTIDE SEQUENCE [LARGE SCALE GENOMIC DNA]</scope>
    <source>
        <strain evidence="3 4">20.1</strain>
    </source>
</reference>
<evidence type="ECO:0000313" key="4">
    <source>
        <dbReference type="Proteomes" id="UP000016801"/>
    </source>
</evidence>
<dbReference type="Pfam" id="PF12937">
    <property type="entry name" value="F-box-like"/>
    <property type="match status" value="1"/>
</dbReference>
<dbReference type="PANTHER" id="PTHR31639:SF256">
    <property type="entry name" value="OS07G0242900 PROTEIN"/>
    <property type="match status" value="1"/>
</dbReference>
<name>M1WDD8_CLAP2</name>
<dbReference type="SUPFAM" id="SSF81383">
    <property type="entry name" value="F-box domain"/>
    <property type="match status" value="1"/>
</dbReference>
<dbReference type="EMBL" id="CAGA01000014">
    <property type="protein sequence ID" value="CCE29409.1"/>
    <property type="molecule type" value="Genomic_DNA"/>
</dbReference>
<dbReference type="SUPFAM" id="SSF48452">
    <property type="entry name" value="TPR-like"/>
    <property type="match status" value="1"/>
</dbReference>
<protein>
    <recommendedName>
        <fullName evidence="2">F-box domain-containing protein</fullName>
    </recommendedName>
</protein>
<dbReference type="InterPro" id="IPR011990">
    <property type="entry name" value="TPR-like_helical_dom_sf"/>
</dbReference>
<keyword evidence="4" id="KW-1185">Reference proteome</keyword>
<dbReference type="Gene3D" id="1.20.1280.50">
    <property type="match status" value="1"/>
</dbReference>
<feature type="region of interest" description="Disordered" evidence="1">
    <location>
        <begin position="558"/>
        <end position="584"/>
    </location>
</feature>
<dbReference type="STRING" id="1111077.M1WDD8"/>
<evidence type="ECO:0000256" key="1">
    <source>
        <dbReference type="SAM" id="MobiDB-lite"/>
    </source>
</evidence>
<dbReference type="CDD" id="cd09917">
    <property type="entry name" value="F-box_SF"/>
    <property type="match status" value="1"/>
</dbReference>
<organism evidence="3 4">
    <name type="scientific">Claviceps purpurea (strain 20.1)</name>
    <name type="common">Ergot fungus</name>
    <name type="synonym">Sphacelia segetum</name>
    <dbReference type="NCBI Taxonomy" id="1111077"/>
    <lineage>
        <taxon>Eukaryota</taxon>
        <taxon>Fungi</taxon>
        <taxon>Dikarya</taxon>
        <taxon>Ascomycota</taxon>
        <taxon>Pezizomycotina</taxon>
        <taxon>Sordariomycetes</taxon>
        <taxon>Hypocreomycetidae</taxon>
        <taxon>Hypocreales</taxon>
        <taxon>Clavicipitaceae</taxon>
        <taxon>Claviceps</taxon>
    </lineage>
</organism>
<dbReference type="Proteomes" id="UP000016801">
    <property type="component" value="Unassembled WGS sequence"/>
</dbReference>
<sequence length="712" mass="81800">MSSSRALDAFESESTMRDLVESGRQARENATKNYEHALEFFSKAMNSCPCARGVERRRCTCKNFEKVAADGDSIFREAMYTCHCDIGGTFNKCDNVDHIQALDLQATTFEALGKLDHAVKNAEWMLELAPQLPDGYLRLANFARLQKNDKYACELYAAGMEISKDSAADASPKSQQLYTLYRHVLRQDPLCLPAEIVSHIFSYLSWTELLRARRVSKQWTRKLTSPMQSKLWRNINFPNIGEYWPEVDYVKKILSWAGEGGARKIVTAKWSELPDDVITQMLESSPSLEHLVIHNMPCSGLPAHKNKWTQLRYVSLSGICDNFVRNEVDCDGGFPQTFLQNAASSLEHLIFVGIPSQWYRGMMPHLPHLKTLQIGGDSGDTQSFPIFHLSVAFPSLEQLCIGPNVPFLVEEPARTWRTRWRDVWPHLKVLKFQDWPSDPEDDDLFEELDFNEMLEIGNMEDEREDTRLTLRYLMALNSLQHISLKLEGENWPFCTFRHKDEDLLHDVDVAQLSDFRNLRSFESPSFSITPDGGRKLLSNAIMAKQLTSFDLVFPKESYESPIHDDPEDPYTEEDPDTDEEDPHAIEEDPCIIEEKSIRHLSGYEWLCGTPSIHTLGLYQFRFPDDAENDEDSPLLRFLATFPNLRTLKINSWEYKTPDFVSLVVSIMRVTHLKTIYTTCVSGEFLDQLRETAQEHGVQLMSEFPKQQWDSES</sequence>
<gene>
    <name evidence="3" type="ORF">CPUR_03102</name>
</gene>
<dbReference type="InterPro" id="IPR001810">
    <property type="entry name" value="F-box_dom"/>
</dbReference>
<dbReference type="SMART" id="SM00256">
    <property type="entry name" value="FBOX"/>
    <property type="match status" value="1"/>
</dbReference>
<dbReference type="InterPro" id="IPR032675">
    <property type="entry name" value="LRR_dom_sf"/>
</dbReference>
<dbReference type="VEuPathDB" id="FungiDB:CPUR_03102"/>
<dbReference type="SUPFAM" id="SSF52047">
    <property type="entry name" value="RNI-like"/>
    <property type="match status" value="1"/>
</dbReference>
<dbReference type="HOGENOM" id="CLU_010622_0_0_1"/>
<dbReference type="Gene3D" id="3.80.10.10">
    <property type="entry name" value="Ribonuclease Inhibitor"/>
    <property type="match status" value="1"/>
</dbReference>
<dbReference type="PROSITE" id="PS50181">
    <property type="entry name" value="FBOX"/>
    <property type="match status" value="1"/>
</dbReference>
<dbReference type="InterPro" id="IPR036047">
    <property type="entry name" value="F-box-like_dom_sf"/>
</dbReference>
<dbReference type="AlphaFoldDB" id="M1WDD8"/>
<dbReference type="eggNOG" id="ENOG502S69X">
    <property type="taxonomic scope" value="Eukaryota"/>
</dbReference>
<dbReference type="Gene3D" id="1.25.40.10">
    <property type="entry name" value="Tetratricopeptide repeat domain"/>
    <property type="match status" value="1"/>
</dbReference>
<feature type="compositionally biased region" description="Acidic residues" evidence="1">
    <location>
        <begin position="565"/>
        <end position="581"/>
    </location>
</feature>
<evidence type="ECO:0000259" key="2">
    <source>
        <dbReference type="PROSITE" id="PS50181"/>
    </source>
</evidence>
<feature type="domain" description="F-box" evidence="2">
    <location>
        <begin position="186"/>
        <end position="235"/>
    </location>
</feature>
<evidence type="ECO:0000313" key="3">
    <source>
        <dbReference type="EMBL" id="CCE29409.1"/>
    </source>
</evidence>
<dbReference type="OrthoDB" id="2254954at2759"/>
<comment type="caution">
    <text evidence="3">The sequence shown here is derived from an EMBL/GenBank/DDBJ whole genome shotgun (WGS) entry which is preliminary data.</text>
</comment>